<dbReference type="GO" id="GO:0006281">
    <property type="term" value="P:DNA repair"/>
    <property type="evidence" value="ECO:0007669"/>
    <property type="project" value="UniProtKB-KW"/>
</dbReference>
<dbReference type="SUPFAM" id="SSF56219">
    <property type="entry name" value="DNase I-like"/>
    <property type="match status" value="1"/>
</dbReference>
<dbReference type="Proteomes" id="UP000823598">
    <property type="component" value="Unassembled WGS sequence"/>
</dbReference>
<feature type="transmembrane region" description="Helical" evidence="9">
    <location>
        <begin position="40"/>
        <end position="65"/>
    </location>
</feature>
<reference evidence="11" key="2">
    <citation type="journal article" date="2021" name="PeerJ">
        <title>Extensive microbial diversity within the chicken gut microbiome revealed by metagenomics and culture.</title>
        <authorList>
            <person name="Gilroy R."/>
            <person name="Ravi A."/>
            <person name="Getino M."/>
            <person name="Pursley I."/>
            <person name="Horton D.L."/>
            <person name="Alikhan N.F."/>
            <person name="Baker D."/>
            <person name="Gharbi K."/>
            <person name="Hall N."/>
            <person name="Watson M."/>
            <person name="Adriaenssens E.M."/>
            <person name="Foster-Nyarko E."/>
            <person name="Jarju S."/>
            <person name="Secka A."/>
            <person name="Antonio M."/>
            <person name="Oren A."/>
            <person name="Chaudhuri R.R."/>
            <person name="La Ragione R."/>
            <person name="Hildebrand F."/>
            <person name="Pallen M.J."/>
        </authorList>
    </citation>
    <scope>NUCLEOTIDE SEQUENCE</scope>
    <source>
        <strain evidence="11">6919</strain>
    </source>
</reference>
<comment type="cofactor">
    <cofactor evidence="2">
        <name>Mg(2+)</name>
        <dbReference type="ChEBI" id="CHEBI:18420"/>
    </cofactor>
</comment>
<name>A0A9D9IQD8_9BACT</name>
<feature type="transmembrane region" description="Helical" evidence="9">
    <location>
        <begin position="72"/>
        <end position="93"/>
    </location>
</feature>
<comment type="caution">
    <text evidence="11">The sequence shown here is derived from an EMBL/GenBank/DDBJ whole genome shotgun (WGS) entry which is preliminary data.</text>
</comment>
<reference evidence="11" key="1">
    <citation type="submission" date="2020-10" db="EMBL/GenBank/DDBJ databases">
        <authorList>
            <person name="Gilroy R."/>
        </authorList>
    </citation>
    <scope>NUCLEOTIDE SEQUENCE</scope>
    <source>
        <strain evidence="11">6919</strain>
    </source>
</reference>
<keyword evidence="6" id="KW-0378">Hydrolase</keyword>
<dbReference type="Gene3D" id="3.60.10.10">
    <property type="entry name" value="Endonuclease/exonuclease/phosphatase"/>
    <property type="match status" value="1"/>
</dbReference>
<keyword evidence="4" id="KW-0479">Metal-binding</keyword>
<dbReference type="PANTHER" id="PTHR15822:SF4">
    <property type="entry name" value="TYROSYL-DNA PHOSPHODIESTERASE 2"/>
    <property type="match status" value="1"/>
</dbReference>
<dbReference type="GO" id="GO:0016787">
    <property type="term" value="F:hydrolase activity"/>
    <property type="evidence" value="ECO:0007669"/>
    <property type="project" value="UniProtKB-KW"/>
</dbReference>
<accession>A0A9D9IQD8</accession>
<dbReference type="InterPro" id="IPR005135">
    <property type="entry name" value="Endo/exonuclease/phosphatase"/>
</dbReference>
<dbReference type="GO" id="GO:0004519">
    <property type="term" value="F:endonuclease activity"/>
    <property type="evidence" value="ECO:0007669"/>
    <property type="project" value="UniProtKB-KW"/>
</dbReference>
<keyword evidence="5" id="KW-0227">DNA damage</keyword>
<feature type="transmembrane region" description="Helical" evidence="9">
    <location>
        <begin position="9"/>
        <end position="34"/>
    </location>
</feature>
<protein>
    <submittedName>
        <fullName evidence="11">Endonuclease/exonuclease/phosphatase family protein</fullName>
    </submittedName>
</protein>
<evidence type="ECO:0000256" key="2">
    <source>
        <dbReference type="ARBA" id="ARBA00001946"/>
    </source>
</evidence>
<evidence type="ECO:0000256" key="3">
    <source>
        <dbReference type="ARBA" id="ARBA00022722"/>
    </source>
</evidence>
<evidence type="ECO:0000256" key="7">
    <source>
        <dbReference type="ARBA" id="ARBA00022842"/>
    </source>
</evidence>
<keyword evidence="3" id="KW-0540">Nuclease</keyword>
<dbReference type="PANTHER" id="PTHR15822">
    <property type="entry name" value="TRAF AND TNF RECEPTOR-ASSOCIATED PROTEIN"/>
    <property type="match status" value="1"/>
</dbReference>
<keyword evidence="8" id="KW-0234">DNA repair</keyword>
<keyword evidence="11" id="KW-0255">Endonuclease</keyword>
<evidence type="ECO:0000256" key="4">
    <source>
        <dbReference type="ARBA" id="ARBA00022723"/>
    </source>
</evidence>
<dbReference type="GO" id="GO:0046872">
    <property type="term" value="F:metal ion binding"/>
    <property type="evidence" value="ECO:0007669"/>
    <property type="project" value="UniProtKB-KW"/>
</dbReference>
<evidence type="ECO:0000259" key="10">
    <source>
        <dbReference type="Pfam" id="PF03372"/>
    </source>
</evidence>
<keyword evidence="9" id="KW-0812">Transmembrane</keyword>
<dbReference type="InterPro" id="IPR036691">
    <property type="entry name" value="Endo/exonu/phosph_ase_sf"/>
</dbReference>
<organism evidence="11 12">
    <name type="scientific">Candidatus Limisoma faecipullorum</name>
    <dbReference type="NCBI Taxonomy" id="2840854"/>
    <lineage>
        <taxon>Bacteria</taxon>
        <taxon>Pseudomonadati</taxon>
        <taxon>Bacteroidota</taxon>
        <taxon>Bacteroidia</taxon>
        <taxon>Bacteroidales</taxon>
        <taxon>Candidatus Limisoma</taxon>
    </lineage>
</organism>
<evidence type="ECO:0000256" key="6">
    <source>
        <dbReference type="ARBA" id="ARBA00022801"/>
    </source>
</evidence>
<evidence type="ECO:0000313" key="11">
    <source>
        <dbReference type="EMBL" id="MBO8477149.1"/>
    </source>
</evidence>
<evidence type="ECO:0000256" key="9">
    <source>
        <dbReference type="SAM" id="Phobius"/>
    </source>
</evidence>
<evidence type="ECO:0000256" key="1">
    <source>
        <dbReference type="ARBA" id="ARBA00001936"/>
    </source>
</evidence>
<dbReference type="AlphaFoldDB" id="A0A9D9IQD8"/>
<keyword evidence="9" id="KW-1133">Transmembrane helix</keyword>
<dbReference type="EMBL" id="JADIMC010000108">
    <property type="protein sequence ID" value="MBO8477149.1"/>
    <property type="molecule type" value="Genomic_DNA"/>
</dbReference>
<proteinExistence type="predicted"/>
<keyword evidence="7" id="KW-0460">Magnesium</keyword>
<evidence type="ECO:0000313" key="12">
    <source>
        <dbReference type="Proteomes" id="UP000823598"/>
    </source>
</evidence>
<keyword evidence="9" id="KW-0472">Membrane</keyword>
<dbReference type="InterPro" id="IPR051547">
    <property type="entry name" value="TDP2-like"/>
</dbReference>
<feature type="domain" description="Endonuclease/exonuclease/phosphatase" evidence="10">
    <location>
        <begin position="108"/>
        <end position="352"/>
    </location>
</feature>
<gene>
    <name evidence="11" type="ORF">IAB88_09175</name>
</gene>
<dbReference type="Pfam" id="PF03372">
    <property type="entry name" value="Exo_endo_phos"/>
    <property type="match status" value="1"/>
</dbReference>
<sequence length="368" mass="41918">MAKKKHISILIRILLWITVAITAIYLVSAFIGYADPRKCGFLSIAGLAYPITLLITLALTVALLIIHKKYALIPAAALIITIPQILAFSPIHYNRFWSDRQEGDFTIMTYNSFGLPGADNKANRTITEILKYDADFVCMQEAPKIDQFKHRIGEEQLNLLEKRYPYMGDSNAAMCFLSKHPVNTIRTHKDKKYFAFCVYETQVFGQQAYIFNIHLESIGLTASDKELYMDLTSVNKEKTLRGVRSRLMTKLSNAFKNRAGQAEMIRGIIDSLQTVNKEARIFVCGDFNDTPYSYSYLTIKKGFNDAYADAGIGPTFTYNANRLYFHIDHILYEDDDIEAVSTRRGNSRSSDHYPLVSTFRKKENLSNN</sequence>
<evidence type="ECO:0000256" key="5">
    <source>
        <dbReference type="ARBA" id="ARBA00022763"/>
    </source>
</evidence>
<comment type="cofactor">
    <cofactor evidence="1">
        <name>Mn(2+)</name>
        <dbReference type="ChEBI" id="CHEBI:29035"/>
    </cofactor>
</comment>
<evidence type="ECO:0000256" key="8">
    <source>
        <dbReference type="ARBA" id="ARBA00023204"/>
    </source>
</evidence>